<dbReference type="EMBL" id="PYAU01000001">
    <property type="protein sequence ID" value="PSL37252.1"/>
    <property type="molecule type" value="Genomic_DNA"/>
</dbReference>
<keyword evidence="1" id="KW-0812">Transmembrane</keyword>
<dbReference type="Proteomes" id="UP000268291">
    <property type="component" value="Unassembled WGS sequence"/>
</dbReference>
<evidence type="ECO:0000313" key="5">
    <source>
        <dbReference type="Proteomes" id="UP000268291"/>
    </source>
</evidence>
<evidence type="ECO:0000313" key="3">
    <source>
        <dbReference type="EMBL" id="RUQ84582.1"/>
    </source>
</evidence>
<protein>
    <submittedName>
        <fullName evidence="2">Uncharacterized protein</fullName>
    </submittedName>
</protein>
<keyword evidence="1" id="KW-1133">Transmembrane helix</keyword>
<name>A0A2P8GTI3_9MICO</name>
<reference evidence="2 4" key="1">
    <citation type="submission" date="2018-03" db="EMBL/GenBank/DDBJ databases">
        <title>Genomic Encyclopedia of Archaeal and Bacterial Type Strains, Phase II (KMG-II): from individual species to whole genera.</title>
        <authorList>
            <person name="Goeker M."/>
        </authorList>
    </citation>
    <scope>NUCLEOTIDE SEQUENCE [LARGE SCALE GENOMIC DNA]</scope>
    <source>
        <strain evidence="2 4">DSM 21548</strain>
    </source>
</reference>
<reference evidence="3 5" key="2">
    <citation type="submission" date="2018-12" db="EMBL/GenBank/DDBJ databases">
        <authorList>
            <person name="hu s."/>
            <person name="Xu Y."/>
            <person name="Xu B."/>
            <person name="Li F."/>
        </authorList>
    </citation>
    <scope>NUCLEOTIDE SEQUENCE [LARGE SCALE GENOMIC DNA]</scope>
    <source>
        <strain evidence="3 5">KSW2-17</strain>
    </source>
</reference>
<comment type="caution">
    <text evidence="2">The sequence shown here is derived from an EMBL/GenBank/DDBJ whole genome shotgun (WGS) entry which is preliminary data.</text>
</comment>
<evidence type="ECO:0000256" key="1">
    <source>
        <dbReference type="SAM" id="Phobius"/>
    </source>
</evidence>
<feature type="transmembrane region" description="Helical" evidence="1">
    <location>
        <begin position="27"/>
        <end position="52"/>
    </location>
</feature>
<feature type="transmembrane region" description="Helical" evidence="1">
    <location>
        <begin position="135"/>
        <end position="154"/>
    </location>
</feature>
<keyword evidence="1" id="KW-0472">Membrane</keyword>
<evidence type="ECO:0000313" key="2">
    <source>
        <dbReference type="EMBL" id="PSL37252.1"/>
    </source>
</evidence>
<dbReference type="Proteomes" id="UP000241203">
    <property type="component" value="Unassembled WGS sequence"/>
</dbReference>
<sequence>MTTISSDLTAADEDDPRRTQARVAGRAILLLPVEAVAVGALGGLVTLLPLLVPPLAAGLPPAIQVPSTVSAAFAAAIVGIGYSLLAGIGSVLGALAGRALIRRRPVGGAAAGAGLGALAGAALVVSGAVDGPSPLLWALAVIAAALAAGFVVAASRAIHARNPF</sequence>
<feature type="transmembrane region" description="Helical" evidence="1">
    <location>
        <begin position="108"/>
        <end position="129"/>
    </location>
</feature>
<gene>
    <name evidence="2" type="ORF">CLV49_0859</name>
    <name evidence="3" type="ORF">ELQ93_13315</name>
</gene>
<dbReference type="RefSeq" id="WP_106562415.1">
    <property type="nucleotide sequence ID" value="NZ_PYAU01000001.1"/>
</dbReference>
<proteinExistence type="predicted"/>
<keyword evidence="5" id="KW-1185">Reference proteome</keyword>
<organism evidence="2 4">
    <name type="scientific">Labedella gwakjiensis</name>
    <dbReference type="NCBI Taxonomy" id="390269"/>
    <lineage>
        <taxon>Bacteria</taxon>
        <taxon>Bacillati</taxon>
        <taxon>Actinomycetota</taxon>
        <taxon>Actinomycetes</taxon>
        <taxon>Micrococcales</taxon>
        <taxon>Microbacteriaceae</taxon>
        <taxon>Labedella</taxon>
    </lineage>
</organism>
<evidence type="ECO:0000313" key="4">
    <source>
        <dbReference type="Proteomes" id="UP000241203"/>
    </source>
</evidence>
<dbReference type="AlphaFoldDB" id="A0A2P8GTI3"/>
<accession>A0A2P8GTI3</accession>
<dbReference type="EMBL" id="RZGY01000002">
    <property type="protein sequence ID" value="RUQ84582.1"/>
    <property type="molecule type" value="Genomic_DNA"/>
</dbReference>
<feature type="transmembrane region" description="Helical" evidence="1">
    <location>
        <begin position="72"/>
        <end position="96"/>
    </location>
</feature>